<sequence length="39" mass="4511">MVSKGKNYLLPTSREPLVSHPSNLHFQLDKRLPYCSVVR</sequence>
<keyword evidence="1" id="KW-0496">Mitochondrion</keyword>
<dbReference type="AlphaFoldDB" id="A0A1Y0B4R6"/>
<reference evidence="1" key="1">
    <citation type="submission" date="2017-03" db="EMBL/GenBank/DDBJ databases">
        <title>The mitochondrial genome of the carnivorous plant Utricularia reniformis (Lentibulariaceae): structure, comparative analysis and evolutionary landmarks.</title>
        <authorList>
            <person name="Silva S.R."/>
            <person name="Alvarenga D.O."/>
            <person name="Michael T.P."/>
            <person name="Miranda V.F.O."/>
            <person name="Varani A.M."/>
        </authorList>
    </citation>
    <scope>NUCLEOTIDE SEQUENCE</scope>
</reference>
<dbReference type="EMBL" id="KY774314">
    <property type="protein sequence ID" value="ART32402.1"/>
    <property type="molecule type" value="Genomic_DNA"/>
</dbReference>
<name>A0A1Y0B4R6_9LAMI</name>
<geneLocation type="mitochondrion" evidence="1"/>
<evidence type="ECO:0000313" key="1">
    <source>
        <dbReference type="EMBL" id="ART32402.1"/>
    </source>
</evidence>
<accession>A0A1Y0B4R6</accession>
<proteinExistence type="predicted"/>
<gene>
    <name evidence="1" type="ORF">AEK19_MT2258</name>
</gene>
<protein>
    <submittedName>
        <fullName evidence="1">Uncharacterized protein</fullName>
    </submittedName>
</protein>
<organism evidence="1">
    <name type="scientific">Utricularia reniformis</name>
    <dbReference type="NCBI Taxonomy" id="192314"/>
    <lineage>
        <taxon>Eukaryota</taxon>
        <taxon>Viridiplantae</taxon>
        <taxon>Streptophyta</taxon>
        <taxon>Embryophyta</taxon>
        <taxon>Tracheophyta</taxon>
        <taxon>Spermatophyta</taxon>
        <taxon>Magnoliopsida</taxon>
        <taxon>eudicotyledons</taxon>
        <taxon>Gunneridae</taxon>
        <taxon>Pentapetalae</taxon>
        <taxon>asterids</taxon>
        <taxon>lamiids</taxon>
        <taxon>Lamiales</taxon>
        <taxon>Lentibulariaceae</taxon>
        <taxon>Utricularia</taxon>
    </lineage>
</organism>